<dbReference type="EMBL" id="KK583194">
    <property type="protein sequence ID" value="KDO32686.1"/>
    <property type="molecule type" value="Genomic_DNA"/>
</dbReference>
<dbReference type="OrthoDB" id="71244at2759"/>
<gene>
    <name evidence="1" type="ORF">SPRG_02386</name>
</gene>
<dbReference type="VEuPathDB" id="FungiDB:SPRG_02386"/>
<reference evidence="1 2" key="1">
    <citation type="journal article" date="2013" name="PLoS Genet.">
        <title>Distinctive expansion of potential virulence genes in the genome of the oomycete fish pathogen Saprolegnia parasitica.</title>
        <authorList>
            <person name="Jiang R.H."/>
            <person name="de Bruijn I."/>
            <person name="Haas B.J."/>
            <person name="Belmonte R."/>
            <person name="Lobach L."/>
            <person name="Christie J."/>
            <person name="van den Ackerveken G."/>
            <person name="Bottin A."/>
            <person name="Bulone V."/>
            <person name="Diaz-Moreno S.M."/>
            <person name="Dumas B."/>
            <person name="Fan L."/>
            <person name="Gaulin E."/>
            <person name="Govers F."/>
            <person name="Grenville-Briggs L.J."/>
            <person name="Horner N.R."/>
            <person name="Levin J.Z."/>
            <person name="Mammella M."/>
            <person name="Meijer H.J."/>
            <person name="Morris P."/>
            <person name="Nusbaum C."/>
            <person name="Oome S."/>
            <person name="Phillips A.J."/>
            <person name="van Rooyen D."/>
            <person name="Rzeszutek E."/>
            <person name="Saraiva M."/>
            <person name="Secombes C.J."/>
            <person name="Seidl M.F."/>
            <person name="Snel B."/>
            <person name="Stassen J.H."/>
            <person name="Sykes S."/>
            <person name="Tripathy S."/>
            <person name="van den Berg H."/>
            <person name="Vega-Arreguin J.C."/>
            <person name="Wawra S."/>
            <person name="Young S.K."/>
            <person name="Zeng Q."/>
            <person name="Dieguez-Uribeondo J."/>
            <person name="Russ C."/>
            <person name="Tyler B.M."/>
            <person name="van West P."/>
        </authorList>
    </citation>
    <scope>NUCLEOTIDE SEQUENCE [LARGE SCALE GENOMIC DNA]</scope>
    <source>
        <strain evidence="1 2">CBS 223.65</strain>
    </source>
</reference>
<evidence type="ECO:0008006" key="3">
    <source>
        <dbReference type="Google" id="ProtNLM"/>
    </source>
</evidence>
<sequence>MDAELMSLERRLADLYGAVGMLSKTEDAPSVHVRLHELSEKLHQIENRIDPPNLGPLHLAYEQNKKLLAPGFLGELKLQSHPASGNLEQTTKTIVLTSHDMVQTMSTEAQKIQELERFVTLPTIAPESHTILSRAETSNLILAQQVMARHAQVEALLLRYSHVMGNLSKKFQLYDQVLSQLEGSH</sequence>
<dbReference type="AlphaFoldDB" id="A0A067D1U2"/>
<dbReference type="InterPro" id="IPR009991">
    <property type="entry name" value="DCTN3"/>
</dbReference>
<dbReference type="Pfam" id="PF07426">
    <property type="entry name" value="Dynactin_p22"/>
    <property type="match status" value="1"/>
</dbReference>
<proteinExistence type="predicted"/>
<dbReference type="GO" id="GO:0005869">
    <property type="term" value="C:dynactin complex"/>
    <property type="evidence" value="ECO:0007669"/>
    <property type="project" value="InterPro"/>
</dbReference>
<evidence type="ECO:0000313" key="2">
    <source>
        <dbReference type="Proteomes" id="UP000030745"/>
    </source>
</evidence>
<dbReference type="GeneID" id="24124941"/>
<keyword evidence="2" id="KW-1185">Reference proteome</keyword>
<dbReference type="KEGG" id="spar:SPRG_02386"/>
<dbReference type="Proteomes" id="UP000030745">
    <property type="component" value="Unassembled WGS sequence"/>
</dbReference>
<accession>A0A067D1U2</accession>
<protein>
    <recommendedName>
        <fullName evidence="3">Dynactin subunit 3</fullName>
    </recommendedName>
</protein>
<organism evidence="1 2">
    <name type="scientific">Saprolegnia parasitica (strain CBS 223.65)</name>
    <dbReference type="NCBI Taxonomy" id="695850"/>
    <lineage>
        <taxon>Eukaryota</taxon>
        <taxon>Sar</taxon>
        <taxon>Stramenopiles</taxon>
        <taxon>Oomycota</taxon>
        <taxon>Saprolegniomycetes</taxon>
        <taxon>Saprolegniales</taxon>
        <taxon>Saprolegniaceae</taxon>
        <taxon>Saprolegnia</taxon>
    </lineage>
</organism>
<dbReference type="RefSeq" id="XP_012196352.1">
    <property type="nucleotide sequence ID" value="XM_012340962.1"/>
</dbReference>
<evidence type="ECO:0000313" key="1">
    <source>
        <dbReference type="EMBL" id="KDO32686.1"/>
    </source>
</evidence>
<dbReference type="OMA" id="PLHLAYE"/>
<dbReference type="GO" id="GO:0061640">
    <property type="term" value="P:cytoskeleton-dependent cytokinesis"/>
    <property type="evidence" value="ECO:0007669"/>
    <property type="project" value="InterPro"/>
</dbReference>
<name>A0A067D1U2_SAPPC</name>